<comment type="caution">
    <text evidence="1">The sequence shown here is derived from an EMBL/GenBank/DDBJ whole genome shotgun (WGS) entry which is preliminary data.</text>
</comment>
<keyword evidence="2" id="KW-1185">Reference proteome</keyword>
<organism evidence="1 2">
    <name type="scientific">Irpex rosettiformis</name>
    <dbReference type="NCBI Taxonomy" id="378272"/>
    <lineage>
        <taxon>Eukaryota</taxon>
        <taxon>Fungi</taxon>
        <taxon>Dikarya</taxon>
        <taxon>Basidiomycota</taxon>
        <taxon>Agaricomycotina</taxon>
        <taxon>Agaricomycetes</taxon>
        <taxon>Polyporales</taxon>
        <taxon>Irpicaceae</taxon>
        <taxon>Irpex</taxon>
    </lineage>
</organism>
<dbReference type="Proteomes" id="UP001055072">
    <property type="component" value="Unassembled WGS sequence"/>
</dbReference>
<name>A0ACB8U1P6_9APHY</name>
<evidence type="ECO:0000313" key="2">
    <source>
        <dbReference type="Proteomes" id="UP001055072"/>
    </source>
</evidence>
<sequence length="581" mass="64627">MSKKASDKTTNSPSSSAIHLASDKILDPKPALADKVNESVADVRLTRLVDWRKTVNEPPTANEPLMMTYEPLSPGDAKEKHRPRSRSLDDGRPARCRGSVWDTVRRSGTAIVAQTANFDVLTELPFASTMFDTASAVQGLSIRETAFYAWVAVRRTLDNHSLQNLSVNAAAIEAAELYLVELGVALANAVTGPHFLFLDPYFGSTAEIVSHALRMIGQYESQDIDRKRLVVSIPASEEGITAAQMLEKEHSIATNLYLVSGFFHAVVCIEAGVSFITFSCKHMDAIVKQQQNSNRVNFRHRSTQQAPEWQWVAEIQATAEYLSLNNCKTRSILADLCGQQFTPELLGSLDCICVRDNMELEKIDLQQSMACSADSDLSSQARQMQYPTTYLAQGTGFLSSSDPQTRSRVSAILRHGVAATRQARRCLYAGMKTEITQYLQFLQLDANALAAMYKEEVLGEQHLNALDRDIHVSRFTNGIGSPVDQNPRINHVGYRIAQIQWDKPFLPNPPASSVRDLQGPLNTIPNDNGLRRRRNSILWQGTIAETPQKHTRFAPEYGPVTGGDTFKELRRQSLEEDNEVF</sequence>
<dbReference type="EMBL" id="MU274914">
    <property type="protein sequence ID" value="KAI0088218.1"/>
    <property type="molecule type" value="Genomic_DNA"/>
</dbReference>
<accession>A0ACB8U1P6</accession>
<evidence type="ECO:0000313" key="1">
    <source>
        <dbReference type="EMBL" id="KAI0088218.1"/>
    </source>
</evidence>
<protein>
    <submittedName>
        <fullName evidence="1">Uncharacterized protein</fullName>
    </submittedName>
</protein>
<proteinExistence type="predicted"/>
<gene>
    <name evidence="1" type="ORF">BDY19DRAFT_1057386</name>
</gene>
<reference evidence="1" key="1">
    <citation type="journal article" date="2021" name="Environ. Microbiol.">
        <title>Gene family expansions and transcriptome signatures uncover fungal adaptations to wood decay.</title>
        <authorList>
            <person name="Hage H."/>
            <person name="Miyauchi S."/>
            <person name="Viragh M."/>
            <person name="Drula E."/>
            <person name="Min B."/>
            <person name="Chaduli D."/>
            <person name="Navarro D."/>
            <person name="Favel A."/>
            <person name="Norest M."/>
            <person name="Lesage-Meessen L."/>
            <person name="Balint B."/>
            <person name="Merenyi Z."/>
            <person name="de Eugenio L."/>
            <person name="Morin E."/>
            <person name="Martinez A.T."/>
            <person name="Baldrian P."/>
            <person name="Stursova M."/>
            <person name="Martinez M.J."/>
            <person name="Novotny C."/>
            <person name="Magnuson J.K."/>
            <person name="Spatafora J.W."/>
            <person name="Maurice S."/>
            <person name="Pangilinan J."/>
            <person name="Andreopoulos W."/>
            <person name="LaButti K."/>
            <person name="Hundley H."/>
            <person name="Na H."/>
            <person name="Kuo A."/>
            <person name="Barry K."/>
            <person name="Lipzen A."/>
            <person name="Henrissat B."/>
            <person name="Riley R."/>
            <person name="Ahrendt S."/>
            <person name="Nagy L.G."/>
            <person name="Grigoriev I.V."/>
            <person name="Martin F."/>
            <person name="Rosso M.N."/>
        </authorList>
    </citation>
    <scope>NUCLEOTIDE SEQUENCE</scope>
    <source>
        <strain evidence="1">CBS 384.51</strain>
    </source>
</reference>